<dbReference type="EMBL" id="AWTV01000011">
    <property type="protein sequence ID" value="KIH86978.1"/>
    <property type="molecule type" value="Genomic_DNA"/>
</dbReference>
<evidence type="ECO:0000313" key="2">
    <source>
        <dbReference type="EMBL" id="KIH86978.1"/>
    </source>
</evidence>
<reference evidence="2 3" key="1">
    <citation type="journal article" date="2014" name="BMC Genomics">
        <title>Comparative genomics of the major fungal agents of human and animal Sporotrichosis: Sporothrix schenckii and Sporothrix brasiliensis.</title>
        <authorList>
            <person name="Teixeira M.M."/>
            <person name="de Almeida L.G."/>
            <person name="Kubitschek-Barreira P."/>
            <person name="Alves F.L."/>
            <person name="Kioshima E.S."/>
            <person name="Abadio A.K."/>
            <person name="Fernandes L."/>
            <person name="Derengowski L.S."/>
            <person name="Ferreira K.S."/>
            <person name="Souza R.C."/>
            <person name="Ruiz J.C."/>
            <person name="de Andrade N.C."/>
            <person name="Paes H.C."/>
            <person name="Nicola A.M."/>
            <person name="Albuquerque P."/>
            <person name="Gerber A.L."/>
            <person name="Martins V.P."/>
            <person name="Peconick L.D."/>
            <person name="Neto A.V."/>
            <person name="Chaucanez C.B."/>
            <person name="Silva P.A."/>
            <person name="Cunha O.L."/>
            <person name="de Oliveira F.F."/>
            <person name="dos Santos T.C."/>
            <person name="Barros A.L."/>
            <person name="Soares M.A."/>
            <person name="de Oliveira L.M."/>
            <person name="Marini M.M."/>
            <person name="Villalobos-Duno H."/>
            <person name="Cunha M.M."/>
            <person name="de Hoog S."/>
            <person name="da Silveira J.F."/>
            <person name="Henrissat B."/>
            <person name="Nino-Vega G.A."/>
            <person name="Cisalpino P.S."/>
            <person name="Mora-Montes H.M."/>
            <person name="Almeida S.R."/>
            <person name="Stajich J.E."/>
            <person name="Lopes-Bezerra L.M."/>
            <person name="Vasconcelos A.T."/>
            <person name="Felipe M.S."/>
        </authorList>
    </citation>
    <scope>NUCLEOTIDE SEQUENCE [LARGE SCALE GENOMIC DNA]</scope>
    <source>
        <strain evidence="2 3">5110</strain>
    </source>
</reference>
<gene>
    <name evidence="2" type="ORF">SPBR_08253</name>
</gene>
<feature type="region of interest" description="Disordered" evidence="1">
    <location>
        <begin position="568"/>
        <end position="599"/>
    </location>
</feature>
<sequence length="686" mass="74648">MAVAAASALERLHPELLDLVVDELVFVSDISALRLTCRTLAARVAQSPGLRPYVARKTVELTVRDLETLVATTEPDCPVGHQLQHLTLKGIARNKTAVYMSKYGDLPPPSHPDEDPEQDQDTLLRNVPEEDSDDHKRLLTAALSNIRKYGRLGGLASLTLTIGPSTKPRAIYIVPRHKRGAGTFPEEVDAGIGGGGGRGSDSGPGGDGDGDNDGDGDYVAPYELPYRPSWRSVWDAAERTFGVAMHALTTAQLPVADELDIFHSTVGVALPFDAFLSLTRDPAAVPMPIFSFLKRLKVHLSLRHRSAAEERNVNAAEVAREEREVATDEFNENLIISQLQAQFEAAHRAQLHAEWAAARRVLETITAPSELARVMPALEAVSVDWYHIGRNMIIPTEKELASSSSPPPLQKSTSSAPDGPNGPGDGDGPDGKNTRPLPRLHALSLHGIRLDGAEFLKFIDTARPEYLSLCYPQFIPSSFEPVLRYLTDPDLRDSAKSQAIKGLDARLVNLRPSPVRRFKLDDIMDGYALVHYNVPGRPKFGYLHMPDLGPCTLVRPAVLQPPPARPLAVAAATGPTTDDPPGGVRMVRPHTRPLGSGSRWRWARQNGNVYGPPRARYDLQQLNSGMVPKPHSLTRMFGDIRAAAGMTDRLERREAAVDMQAAGVVQVTEAIADQLAQGQAQAEQSS</sequence>
<dbReference type="OrthoDB" id="3886018at2759"/>
<dbReference type="RefSeq" id="XP_040614988.1">
    <property type="nucleotide sequence ID" value="XM_040766491.1"/>
</dbReference>
<feature type="region of interest" description="Disordered" evidence="1">
    <location>
        <begin position="182"/>
        <end position="218"/>
    </location>
</feature>
<name>A0A0C2F7C8_9PEZI</name>
<evidence type="ECO:0000256" key="1">
    <source>
        <dbReference type="SAM" id="MobiDB-lite"/>
    </source>
</evidence>
<dbReference type="AlphaFoldDB" id="A0A0C2F7C8"/>
<evidence type="ECO:0000313" key="3">
    <source>
        <dbReference type="Proteomes" id="UP000031575"/>
    </source>
</evidence>
<organism evidence="2 3">
    <name type="scientific">Sporothrix brasiliensis 5110</name>
    <dbReference type="NCBI Taxonomy" id="1398154"/>
    <lineage>
        <taxon>Eukaryota</taxon>
        <taxon>Fungi</taxon>
        <taxon>Dikarya</taxon>
        <taxon>Ascomycota</taxon>
        <taxon>Pezizomycotina</taxon>
        <taxon>Sordariomycetes</taxon>
        <taxon>Sordariomycetidae</taxon>
        <taxon>Ophiostomatales</taxon>
        <taxon>Ophiostomataceae</taxon>
        <taxon>Sporothrix</taxon>
    </lineage>
</organism>
<dbReference type="VEuPathDB" id="FungiDB:SPBR_08253"/>
<dbReference type="HOGENOM" id="CLU_401228_0_0_1"/>
<keyword evidence="3" id="KW-1185">Reference proteome</keyword>
<dbReference type="GeneID" id="63681412"/>
<accession>A0A0C2F7C8</accession>
<protein>
    <submittedName>
        <fullName evidence="2">Uncharacterized protein</fullName>
    </submittedName>
</protein>
<feature type="compositionally biased region" description="Gly residues" evidence="1">
    <location>
        <begin position="191"/>
        <end position="207"/>
    </location>
</feature>
<feature type="region of interest" description="Disordered" evidence="1">
    <location>
        <begin position="101"/>
        <end position="120"/>
    </location>
</feature>
<proteinExistence type="predicted"/>
<dbReference type="Proteomes" id="UP000031575">
    <property type="component" value="Unassembled WGS sequence"/>
</dbReference>
<feature type="region of interest" description="Disordered" evidence="1">
    <location>
        <begin position="398"/>
        <end position="438"/>
    </location>
</feature>
<comment type="caution">
    <text evidence="2">The sequence shown here is derived from an EMBL/GenBank/DDBJ whole genome shotgun (WGS) entry which is preliminary data.</text>
</comment>